<comment type="caution">
    <text evidence="1">The sequence shown here is derived from an EMBL/GenBank/DDBJ whole genome shotgun (WGS) entry which is preliminary data.</text>
</comment>
<dbReference type="Pfam" id="PF00216">
    <property type="entry name" value="Bac_DNA_binding"/>
    <property type="match status" value="1"/>
</dbReference>
<dbReference type="InterPro" id="IPR000119">
    <property type="entry name" value="Hist_DNA-bd"/>
</dbReference>
<dbReference type="Proteomes" id="UP000611762">
    <property type="component" value="Unassembled WGS sequence"/>
</dbReference>
<dbReference type="GO" id="GO:0030527">
    <property type="term" value="F:structural constituent of chromatin"/>
    <property type="evidence" value="ECO:0007669"/>
    <property type="project" value="InterPro"/>
</dbReference>
<keyword evidence="1" id="KW-0238">DNA-binding</keyword>
<dbReference type="EMBL" id="JACRSU010000002">
    <property type="protein sequence ID" value="MBC8540829.1"/>
    <property type="molecule type" value="Genomic_DNA"/>
</dbReference>
<reference evidence="1" key="1">
    <citation type="submission" date="2020-08" db="EMBL/GenBank/DDBJ databases">
        <title>Genome public.</title>
        <authorList>
            <person name="Liu C."/>
            <person name="Sun Q."/>
        </authorList>
    </citation>
    <scope>NUCLEOTIDE SEQUENCE</scope>
    <source>
        <strain evidence="1">H8</strain>
    </source>
</reference>
<dbReference type="GO" id="GO:0003677">
    <property type="term" value="F:DNA binding"/>
    <property type="evidence" value="ECO:0007669"/>
    <property type="project" value="UniProtKB-KW"/>
</dbReference>
<protein>
    <submittedName>
        <fullName evidence="1">HU family DNA-binding protein</fullName>
    </submittedName>
</protein>
<evidence type="ECO:0000313" key="2">
    <source>
        <dbReference type="Proteomes" id="UP000611762"/>
    </source>
</evidence>
<organism evidence="1 2">
    <name type="scientific">Congzhengia minquanensis</name>
    <dbReference type="NCBI Taxonomy" id="2763657"/>
    <lineage>
        <taxon>Bacteria</taxon>
        <taxon>Bacillati</taxon>
        <taxon>Bacillota</taxon>
        <taxon>Clostridia</taxon>
        <taxon>Eubacteriales</taxon>
        <taxon>Oscillospiraceae</taxon>
        <taxon>Congzhengia</taxon>
    </lineage>
</organism>
<accession>A0A926HY83</accession>
<gene>
    <name evidence="1" type="ORF">H8698_07545</name>
</gene>
<keyword evidence="2" id="KW-1185">Reference proteome</keyword>
<dbReference type="AlphaFoldDB" id="A0A926HY83"/>
<evidence type="ECO:0000313" key="1">
    <source>
        <dbReference type="EMBL" id="MBC8540829.1"/>
    </source>
</evidence>
<proteinExistence type="predicted"/>
<sequence>MKNKVQYTQKDIVNELCKETGYSKYEIERVLEALEFIVQDKLGDKDNIVEIKPFSGLRLCSDVISSKDYHSNLRSSGYIDPEYIIQLSAGFTEHFKRKLRKLHKMV</sequence>
<name>A0A926HY83_9FIRM</name>